<keyword evidence="3" id="KW-1185">Reference proteome</keyword>
<proteinExistence type="predicted"/>
<feature type="region of interest" description="Disordered" evidence="1">
    <location>
        <begin position="106"/>
        <end position="152"/>
    </location>
</feature>
<feature type="region of interest" description="Disordered" evidence="1">
    <location>
        <begin position="1"/>
        <end position="22"/>
    </location>
</feature>
<name>A0A0M9VS16_ESCWE</name>
<dbReference type="OrthoDB" id="3439027at2759"/>
<reference evidence="2 3" key="1">
    <citation type="submission" date="2015-07" db="EMBL/GenBank/DDBJ databases">
        <title>The genome of the fungus Escovopsis weberi, a specialized disease agent of ant agriculture.</title>
        <authorList>
            <person name="de Man T.J."/>
            <person name="Stajich J.E."/>
            <person name="Kubicek C.P."/>
            <person name="Chenthamara K."/>
            <person name="Atanasova L."/>
            <person name="Druzhinina I.S."/>
            <person name="Birnbaum S."/>
            <person name="Barribeau S.M."/>
            <person name="Teiling C."/>
            <person name="Suen G."/>
            <person name="Currie C."/>
            <person name="Gerardo N.M."/>
        </authorList>
    </citation>
    <scope>NUCLEOTIDE SEQUENCE [LARGE SCALE GENOMIC DNA]</scope>
</reference>
<evidence type="ECO:0000313" key="3">
    <source>
        <dbReference type="Proteomes" id="UP000053831"/>
    </source>
</evidence>
<accession>A0A0M9VS16</accession>
<feature type="compositionally biased region" description="Acidic residues" evidence="1">
    <location>
        <begin position="111"/>
        <end position="126"/>
    </location>
</feature>
<protein>
    <submittedName>
        <fullName evidence="2">Uncharacterized protein</fullName>
    </submittedName>
</protein>
<feature type="region of interest" description="Disordered" evidence="1">
    <location>
        <begin position="80"/>
        <end position="99"/>
    </location>
</feature>
<dbReference type="AlphaFoldDB" id="A0A0M9VS16"/>
<feature type="compositionally biased region" description="Low complexity" evidence="1">
    <location>
        <begin position="185"/>
        <end position="211"/>
    </location>
</feature>
<comment type="caution">
    <text evidence="2">The sequence shown here is derived from an EMBL/GenBank/DDBJ whole genome shotgun (WGS) entry which is preliminary data.</text>
</comment>
<feature type="region of interest" description="Disordered" evidence="1">
    <location>
        <begin position="165"/>
        <end position="273"/>
    </location>
</feature>
<feature type="compositionally biased region" description="Low complexity" evidence="1">
    <location>
        <begin position="127"/>
        <end position="151"/>
    </location>
</feature>
<organism evidence="2 3">
    <name type="scientific">Escovopsis weberi</name>
    <dbReference type="NCBI Taxonomy" id="150374"/>
    <lineage>
        <taxon>Eukaryota</taxon>
        <taxon>Fungi</taxon>
        <taxon>Dikarya</taxon>
        <taxon>Ascomycota</taxon>
        <taxon>Pezizomycotina</taxon>
        <taxon>Sordariomycetes</taxon>
        <taxon>Hypocreomycetidae</taxon>
        <taxon>Hypocreales</taxon>
        <taxon>Hypocreaceae</taxon>
        <taxon>Escovopsis</taxon>
    </lineage>
</organism>
<gene>
    <name evidence="2" type="ORF">ESCO_006405</name>
</gene>
<dbReference type="EMBL" id="LGSR01000026">
    <property type="protein sequence ID" value="KOS17249.1"/>
    <property type="molecule type" value="Genomic_DNA"/>
</dbReference>
<sequence>MPSSFTQSEVRPRQESWPPTQVRFSPSLAFKKRSKGGLRPLLEDIDENPLTYFLTPMDCDDMSLGLDDNDMYFDAGIEDASQPREAIRSLSPSSLEGLRKSSSRAMSLLDFDSDVPTTDDDDDEEYYSYSHFSPSPSPSLSPSTSTTGFSPLRDAATSVHGFHFDSRRPMLFGPTPHAPRQMQVAPSSSAASTSTPASSSRRGRPSARTPRWQGRGPAATLSARSRPNHLWREPSSSVWSIEEETQEELMSEASSDAGFDSSEEVRKVTKTSKKKVRFVLPIKE</sequence>
<evidence type="ECO:0000313" key="2">
    <source>
        <dbReference type="EMBL" id="KOS17249.1"/>
    </source>
</evidence>
<dbReference type="STRING" id="150374.A0A0M9VS16"/>
<dbReference type="Proteomes" id="UP000053831">
    <property type="component" value="Unassembled WGS sequence"/>
</dbReference>
<evidence type="ECO:0000256" key="1">
    <source>
        <dbReference type="SAM" id="MobiDB-lite"/>
    </source>
</evidence>
<feature type="compositionally biased region" description="Acidic residues" evidence="1">
    <location>
        <begin position="241"/>
        <end position="250"/>
    </location>
</feature>